<proteinExistence type="predicted"/>
<accession>A0A2I0U7C4</accession>
<keyword evidence="3" id="KW-1185">Reference proteome</keyword>
<dbReference type="Proteomes" id="UP000233556">
    <property type="component" value="Unassembled WGS sequence"/>
</dbReference>
<dbReference type="AlphaFoldDB" id="A0A2I0U7C4"/>
<feature type="region of interest" description="Disordered" evidence="1">
    <location>
        <begin position="62"/>
        <end position="86"/>
    </location>
</feature>
<evidence type="ECO:0000313" key="3">
    <source>
        <dbReference type="Proteomes" id="UP000233556"/>
    </source>
</evidence>
<evidence type="ECO:0000256" key="1">
    <source>
        <dbReference type="SAM" id="MobiDB-lite"/>
    </source>
</evidence>
<protein>
    <submittedName>
        <fullName evidence="2">Attractin-like protein 1</fullName>
    </submittedName>
</protein>
<reference evidence="3" key="1">
    <citation type="submission" date="2017-11" db="EMBL/GenBank/DDBJ databases">
        <authorList>
            <person name="Lima N.C."/>
            <person name="Parody-Merino A.M."/>
            <person name="Battley P.F."/>
            <person name="Fidler A.E."/>
            <person name="Prosdocimi F."/>
        </authorList>
    </citation>
    <scope>NUCLEOTIDE SEQUENCE [LARGE SCALE GENOMIC DNA]</scope>
</reference>
<dbReference type="EMBL" id="KZ506049">
    <property type="protein sequence ID" value="PKU41966.1"/>
    <property type="molecule type" value="Genomic_DNA"/>
</dbReference>
<name>A0A2I0U7C4_LIMLA</name>
<organism evidence="2 3">
    <name type="scientific">Limosa lapponica baueri</name>
    <dbReference type="NCBI Taxonomy" id="1758121"/>
    <lineage>
        <taxon>Eukaryota</taxon>
        <taxon>Metazoa</taxon>
        <taxon>Chordata</taxon>
        <taxon>Craniata</taxon>
        <taxon>Vertebrata</taxon>
        <taxon>Euteleostomi</taxon>
        <taxon>Archelosauria</taxon>
        <taxon>Archosauria</taxon>
        <taxon>Dinosauria</taxon>
        <taxon>Saurischia</taxon>
        <taxon>Theropoda</taxon>
        <taxon>Coelurosauria</taxon>
        <taxon>Aves</taxon>
        <taxon>Neognathae</taxon>
        <taxon>Neoaves</taxon>
        <taxon>Charadriiformes</taxon>
        <taxon>Scolopacidae</taxon>
        <taxon>Limosa</taxon>
    </lineage>
</organism>
<reference evidence="3" key="2">
    <citation type="submission" date="2017-12" db="EMBL/GenBank/DDBJ databases">
        <title>Genome sequence of the Bar-tailed Godwit (Limosa lapponica baueri).</title>
        <authorList>
            <person name="Lima N.C.B."/>
            <person name="Parody-Merino A.M."/>
            <person name="Battley P.F."/>
            <person name="Fidler A.E."/>
            <person name="Prosdocimi F."/>
        </authorList>
    </citation>
    <scope>NUCLEOTIDE SEQUENCE [LARGE SCALE GENOMIC DNA]</scope>
</reference>
<sequence length="86" mass="9915">MVKSIFKGFIVEQYCYWLEIEMDWAVWRTSTIFAYIMDTYRCAFAGLAIASALIDISQQKPADCKDKSTGVRNRKHHLSTRQGTCV</sequence>
<dbReference type="OrthoDB" id="9998912at2759"/>
<evidence type="ECO:0000313" key="2">
    <source>
        <dbReference type="EMBL" id="PKU41966.1"/>
    </source>
</evidence>
<gene>
    <name evidence="2" type="ORF">llap_7728</name>
</gene>